<reference evidence="1" key="1">
    <citation type="submission" date="2019-11" db="EMBL/GenBank/DDBJ databases">
        <title>Nori genome reveals adaptations in red seaweeds to the harsh intertidal environment.</title>
        <authorList>
            <person name="Wang D."/>
            <person name="Mao Y."/>
        </authorList>
    </citation>
    <scope>NUCLEOTIDE SEQUENCE</scope>
    <source>
        <tissue evidence="1">Gametophyte</tissue>
    </source>
</reference>
<gene>
    <name evidence="1" type="ORF">I4F81_003588</name>
</gene>
<dbReference type="Proteomes" id="UP000798662">
    <property type="component" value="Chromosome 1"/>
</dbReference>
<name>A0ACC3BSV7_PYRYE</name>
<dbReference type="EMBL" id="CM020618">
    <property type="protein sequence ID" value="KAK1861002.1"/>
    <property type="molecule type" value="Genomic_DNA"/>
</dbReference>
<keyword evidence="2" id="KW-1185">Reference proteome</keyword>
<protein>
    <submittedName>
        <fullName evidence="1">Uncharacterized protein</fullName>
    </submittedName>
</protein>
<proteinExistence type="predicted"/>
<organism evidence="1 2">
    <name type="scientific">Pyropia yezoensis</name>
    <name type="common">Susabi-nori</name>
    <name type="synonym">Porphyra yezoensis</name>
    <dbReference type="NCBI Taxonomy" id="2788"/>
    <lineage>
        <taxon>Eukaryota</taxon>
        <taxon>Rhodophyta</taxon>
        <taxon>Bangiophyceae</taxon>
        <taxon>Bangiales</taxon>
        <taxon>Bangiaceae</taxon>
        <taxon>Pyropia</taxon>
    </lineage>
</organism>
<sequence>MGLTRELGHVSLPLLSGRAVVSDAVAWSVPEMAAVPANAYEAAVWAAGQSMAYAKEKTPFLALRSKVLASPRRPNPFVDRLTASADVAVLTRLTAGVAGAATPAAGAVGVAVSAAADITRARVAADAGLLASGDGSGGGGVVLAADLVAGGYAVWAARLAGADAVVVPAAVFGGDDLRYLIKAVAVGGAVAVVEVHDAPQAAVVRALAEAGVPVGGVLLCARNLDTLEGGTGGMADLYDALGGDAYRAAGGVVLADPAGEDWAVVAPLLDAVIL</sequence>
<comment type="caution">
    <text evidence="1">The sequence shown here is derived from an EMBL/GenBank/DDBJ whole genome shotgun (WGS) entry which is preliminary data.</text>
</comment>
<evidence type="ECO:0000313" key="1">
    <source>
        <dbReference type="EMBL" id="KAK1861002.1"/>
    </source>
</evidence>
<evidence type="ECO:0000313" key="2">
    <source>
        <dbReference type="Proteomes" id="UP000798662"/>
    </source>
</evidence>
<accession>A0ACC3BSV7</accession>